<sequence length="153" mass="16880">MTDLLLDVMCGKLATYLRMCGYDAAYALDRDIAPDAPDEALLALARREGRRIVTRDRDLASRSPDAILLDGRTIETQLSALSAAGFELAVDDEPAYCGDCNGRLDAVDPDRSTPDYAPEPDETDVWRCRACGQHFWRGSHWDDVAETIAGIED</sequence>
<dbReference type="OrthoDB" id="1266at2157"/>
<dbReference type="PANTHER" id="PTHR39081">
    <property type="entry name" value="MUT7-C DOMAIN-CONTAINING PROTEIN"/>
    <property type="match status" value="1"/>
</dbReference>
<comment type="caution">
    <text evidence="2">The sequence shown here is derived from an EMBL/GenBank/DDBJ whole genome shotgun (WGS) entry which is preliminary data.</text>
</comment>
<organism evidence="2 3">
    <name type="scientific">Halomicrobium mukohataei</name>
    <dbReference type="NCBI Taxonomy" id="57705"/>
    <lineage>
        <taxon>Archaea</taxon>
        <taxon>Methanobacteriati</taxon>
        <taxon>Methanobacteriota</taxon>
        <taxon>Stenosarchaea group</taxon>
        <taxon>Halobacteria</taxon>
        <taxon>Halobacteriales</taxon>
        <taxon>Haloarculaceae</taxon>
        <taxon>Halomicrobium</taxon>
    </lineage>
</organism>
<dbReference type="RefSeq" id="WP_170094993.1">
    <property type="nucleotide sequence ID" value="NZ_WOYG01000001.1"/>
</dbReference>
<dbReference type="InterPro" id="IPR002782">
    <property type="entry name" value="Mut7-C_RNAse_dom"/>
</dbReference>
<protein>
    <recommendedName>
        <fullName evidence="1">Mut7-C RNAse domain-containing protein</fullName>
    </recommendedName>
</protein>
<dbReference type="GeneID" id="94360850"/>
<dbReference type="AlphaFoldDB" id="A0A847UIV8"/>
<proteinExistence type="predicted"/>
<evidence type="ECO:0000313" key="3">
    <source>
        <dbReference type="Proteomes" id="UP000608662"/>
    </source>
</evidence>
<feature type="domain" description="Mut7-C RNAse" evidence="1">
    <location>
        <begin position="4"/>
        <end position="147"/>
    </location>
</feature>
<dbReference type="PANTHER" id="PTHR39081:SF1">
    <property type="entry name" value="MUT7-C RNASE DOMAIN-CONTAINING PROTEIN"/>
    <property type="match status" value="1"/>
</dbReference>
<dbReference type="Proteomes" id="UP000608662">
    <property type="component" value="Unassembled WGS sequence"/>
</dbReference>
<evidence type="ECO:0000259" key="1">
    <source>
        <dbReference type="Pfam" id="PF01927"/>
    </source>
</evidence>
<dbReference type="Pfam" id="PF01927">
    <property type="entry name" value="Mut7-C"/>
    <property type="match status" value="1"/>
</dbReference>
<reference evidence="2" key="1">
    <citation type="submission" date="2019-12" db="EMBL/GenBank/DDBJ databases">
        <title>Whole-genome sequence of Halomicrobium mukohataei pws1.</title>
        <authorList>
            <person name="Verma D.K."/>
            <person name="Gopal K."/>
            <person name="Prasad E.S."/>
        </authorList>
    </citation>
    <scope>NUCLEOTIDE SEQUENCE</scope>
    <source>
        <strain evidence="2">Pws1</strain>
    </source>
</reference>
<name>A0A847UIV8_9EURY</name>
<evidence type="ECO:0000313" key="2">
    <source>
        <dbReference type="EMBL" id="NLV11291.1"/>
    </source>
</evidence>
<accession>A0A847UIV8</accession>
<gene>
    <name evidence="2" type="ORF">GOC74_15290</name>
</gene>
<dbReference type="EMBL" id="WOYG01000001">
    <property type="protein sequence ID" value="NLV11291.1"/>
    <property type="molecule type" value="Genomic_DNA"/>
</dbReference>